<dbReference type="Proteomes" id="UP000554342">
    <property type="component" value="Unassembled WGS sequence"/>
</dbReference>
<feature type="signal peptide" evidence="2">
    <location>
        <begin position="1"/>
        <end position="16"/>
    </location>
</feature>
<feature type="region of interest" description="Disordered" evidence="1">
    <location>
        <begin position="43"/>
        <end position="64"/>
    </location>
</feature>
<evidence type="ECO:0000313" key="4">
    <source>
        <dbReference type="Proteomes" id="UP000554342"/>
    </source>
</evidence>
<dbReference type="RefSeq" id="WP_184000975.1">
    <property type="nucleotide sequence ID" value="NZ_BAABIF010000004.1"/>
</dbReference>
<evidence type="ECO:0000256" key="2">
    <source>
        <dbReference type="SAM" id="SignalP"/>
    </source>
</evidence>
<keyword evidence="2" id="KW-0732">Signal</keyword>
<name>A0A840YUD7_9SPHN</name>
<dbReference type="PROSITE" id="PS51257">
    <property type="entry name" value="PROKAR_LIPOPROTEIN"/>
    <property type="match status" value="1"/>
</dbReference>
<gene>
    <name evidence="3" type="ORF">FHR23_000076</name>
</gene>
<feature type="chain" id="PRO_5032661918" description="Lipoprotein" evidence="2">
    <location>
        <begin position="17"/>
        <end position="198"/>
    </location>
</feature>
<organism evidence="3 4">
    <name type="scientific">Stakelama sediminis</name>
    <dbReference type="NCBI Taxonomy" id="463200"/>
    <lineage>
        <taxon>Bacteria</taxon>
        <taxon>Pseudomonadati</taxon>
        <taxon>Pseudomonadota</taxon>
        <taxon>Alphaproteobacteria</taxon>
        <taxon>Sphingomonadales</taxon>
        <taxon>Sphingomonadaceae</taxon>
        <taxon>Stakelama</taxon>
    </lineage>
</organism>
<evidence type="ECO:0008006" key="5">
    <source>
        <dbReference type="Google" id="ProtNLM"/>
    </source>
</evidence>
<evidence type="ECO:0000256" key="1">
    <source>
        <dbReference type="SAM" id="MobiDB-lite"/>
    </source>
</evidence>
<accession>A0A840YUD7</accession>
<evidence type="ECO:0000313" key="3">
    <source>
        <dbReference type="EMBL" id="MBB5717169.1"/>
    </source>
</evidence>
<comment type="caution">
    <text evidence="3">The sequence shown here is derived from an EMBL/GenBank/DDBJ whole genome shotgun (WGS) entry which is preliminary data.</text>
</comment>
<keyword evidence="4" id="KW-1185">Reference proteome</keyword>
<dbReference type="EMBL" id="JACIJI010000001">
    <property type="protein sequence ID" value="MBB5717169.1"/>
    <property type="molecule type" value="Genomic_DNA"/>
</dbReference>
<sequence>MRSAIFCGLMASAALALSGCNGGSAQSSQADIGNDIAANAEAAPSMPASNSGVEQPDVPDGAATNALLPKLSSAQSSPTDGAADIVRNYYADIDQGDFKAAYALWGNDGKNSHQSFNAFRQGFAKTESTSVTTGSPSSPEGAAGSLYIRVPVKVKARLKDGTNQRFSGEYTLRRANDVPGATAEQERWHLYSADLKQA</sequence>
<protein>
    <recommendedName>
        <fullName evidence="5">Lipoprotein</fullName>
    </recommendedName>
</protein>
<reference evidence="3 4" key="1">
    <citation type="submission" date="2020-08" db="EMBL/GenBank/DDBJ databases">
        <title>Genomic Encyclopedia of Type Strains, Phase IV (KMG-IV): sequencing the most valuable type-strain genomes for metagenomic binning, comparative biology and taxonomic classification.</title>
        <authorList>
            <person name="Goeker M."/>
        </authorList>
    </citation>
    <scope>NUCLEOTIDE SEQUENCE [LARGE SCALE GENOMIC DNA]</scope>
    <source>
        <strain evidence="3 4">DSM 27203</strain>
    </source>
</reference>
<proteinExistence type="predicted"/>
<dbReference type="AlphaFoldDB" id="A0A840YUD7"/>